<dbReference type="EMBL" id="CP071868">
    <property type="protein sequence ID" value="QTE27973.1"/>
    <property type="molecule type" value="Genomic_DNA"/>
</dbReference>
<organism evidence="3 4">
    <name type="scientific">Pengzhenrongella sicca</name>
    <dbReference type="NCBI Taxonomy" id="2819238"/>
    <lineage>
        <taxon>Bacteria</taxon>
        <taxon>Bacillati</taxon>
        <taxon>Actinomycetota</taxon>
        <taxon>Actinomycetes</taxon>
        <taxon>Micrococcales</taxon>
        <taxon>Pengzhenrongella</taxon>
    </lineage>
</organism>
<dbReference type="Pfam" id="PF12697">
    <property type="entry name" value="Abhydrolase_6"/>
    <property type="match status" value="1"/>
</dbReference>
<dbReference type="RefSeq" id="WP_227422198.1">
    <property type="nucleotide sequence ID" value="NZ_CP071868.1"/>
</dbReference>
<dbReference type="InterPro" id="IPR029058">
    <property type="entry name" value="AB_hydrolase_fold"/>
</dbReference>
<dbReference type="PANTHER" id="PTHR37017:SF11">
    <property type="entry name" value="ESTERASE_LIPASE_THIOESTERASE DOMAIN-CONTAINING PROTEIN"/>
    <property type="match status" value="1"/>
</dbReference>
<reference evidence="3" key="1">
    <citation type="submission" date="2021-03" db="EMBL/GenBank/DDBJ databases">
        <title>Pengzhenrongella sicca gen. nov., sp. nov., a new member of suborder Micrococcineae isolated from High-Arctic tundra soil.</title>
        <authorList>
            <person name="Peng F."/>
        </authorList>
    </citation>
    <scope>NUCLEOTIDE SEQUENCE</scope>
    <source>
        <strain evidence="3">LRZ-2</strain>
    </source>
</reference>
<evidence type="ECO:0000313" key="3">
    <source>
        <dbReference type="EMBL" id="QTE27973.1"/>
    </source>
</evidence>
<keyword evidence="4" id="KW-1185">Reference proteome</keyword>
<dbReference type="SUPFAM" id="SSF53474">
    <property type="entry name" value="alpha/beta-Hydrolases"/>
    <property type="match status" value="1"/>
</dbReference>
<proteinExistence type="predicted"/>
<keyword evidence="1" id="KW-0732">Signal</keyword>
<keyword evidence="3" id="KW-0378">Hydrolase</keyword>
<evidence type="ECO:0000259" key="2">
    <source>
        <dbReference type="Pfam" id="PF12697"/>
    </source>
</evidence>
<dbReference type="PANTHER" id="PTHR37017">
    <property type="entry name" value="AB HYDROLASE-1 DOMAIN-CONTAINING PROTEIN-RELATED"/>
    <property type="match status" value="1"/>
</dbReference>
<sequence>MRRTVWTHPARLALLAVAALLALLASLLTSDSAASAPNHRPEPAKPTIVLVHGAFADASGWSEVISSLQKRGYPTYAPANPLRSLEGDSEYLRSFLSTIEGPIVLVGHSYGGAVITNAATGNPNVKALVYIAAFALDEGESVFAALALGGGHSELGDHIVARPYPGAPEGDADIYIDPAFFQALFAADLPAKQAAVLAASQRPGVVSGFSATSGVPAWKTIPSWYLVASSDKTIPPEAERAMAARAGSQTVEIESSHVPMMSHPNAVVRLIKQAASS</sequence>
<dbReference type="InterPro" id="IPR000073">
    <property type="entry name" value="AB_hydrolase_1"/>
</dbReference>
<feature type="signal peptide" evidence="1">
    <location>
        <begin position="1"/>
        <end position="35"/>
    </location>
</feature>
<dbReference type="AlphaFoldDB" id="A0A8A4ZAR0"/>
<feature type="chain" id="PRO_5038645139" evidence="1">
    <location>
        <begin position="36"/>
        <end position="277"/>
    </location>
</feature>
<dbReference type="KEGG" id="psic:J4E96_11195"/>
<dbReference type="Gene3D" id="3.40.50.1820">
    <property type="entry name" value="alpha/beta hydrolase"/>
    <property type="match status" value="1"/>
</dbReference>
<name>A0A8A4ZAR0_9MICO</name>
<accession>A0A8A4ZAR0</accession>
<evidence type="ECO:0000313" key="4">
    <source>
        <dbReference type="Proteomes" id="UP000663937"/>
    </source>
</evidence>
<dbReference type="Proteomes" id="UP000663937">
    <property type="component" value="Chromosome"/>
</dbReference>
<gene>
    <name evidence="3" type="ORF">J4E96_11195</name>
</gene>
<protein>
    <submittedName>
        <fullName evidence="3">Alpha/beta hydrolase</fullName>
    </submittedName>
</protein>
<dbReference type="GO" id="GO:0016787">
    <property type="term" value="F:hydrolase activity"/>
    <property type="evidence" value="ECO:0007669"/>
    <property type="project" value="UniProtKB-KW"/>
</dbReference>
<dbReference type="InterPro" id="IPR052897">
    <property type="entry name" value="Sec-Metab_Biosynth_Hydrolase"/>
</dbReference>
<evidence type="ECO:0000256" key="1">
    <source>
        <dbReference type="SAM" id="SignalP"/>
    </source>
</evidence>
<feature type="domain" description="AB hydrolase-1" evidence="2">
    <location>
        <begin position="48"/>
        <end position="269"/>
    </location>
</feature>